<dbReference type="HOGENOM" id="CLU_1112646_0_0_1"/>
<feature type="transmembrane region" description="Helical" evidence="1">
    <location>
        <begin position="154"/>
        <end position="180"/>
    </location>
</feature>
<evidence type="ECO:0000313" key="2">
    <source>
        <dbReference type="EnsemblPlants" id="Bo1g128520.1"/>
    </source>
</evidence>
<evidence type="ECO:0000313" key="3">
    <source>
        <dbReference type="Proteomes" id="UP000032141"/>
    </source>
</evidence>
<keyword evidence="1" id="KW-1133">Transmembrane helix</keyword>
<feature type="transmembrane region" description="Helical" evidence="1">
    <location>
        <begin position="186"/>
        <end position="206"/>
    </location>
</feature>
<reference evidence="2 3" key="1">
    <citation type="journal article" date="2014" name="Genome Biol.">
        <title>Transcriptome and methylome profiling reveals relics of genome dominance in the mesopolyploid Brassica oleracea.</title>
        <authorList>
            <person name="Parkin I.A."/>
            <person name="Koh C."/>
            <person name="Tang H."/>
            <person name="Robinson S.J."/>
            <person name="Kagale S."/>
            <person name="Clarke W.E."/>
            <person name="Town C.D."/>
            <person name="Nixon J."/>
            <person name="Krishnakumar V."/>
            <person name="Bidwell S.L."/>
            <person name="Denoeud F."/>
            <person name="Belcram H."/>
            <person name="Links M.G."/>
            <person name="Just J."/>
            <person name="Clarke C."/>
            <person name="Bender T."/>
            <person name="Huebert T."/>
            <person name="Mason A.S."/>
            <person name="Pires J.C."/>
            <person name="Barker G."/>
            <person name="Moore J."/>
            <person name="Walley P.G."/>
            <person name="Manoli S."/>
            <person name="Batley J."/>
            <person name="Edwards D."/>
            <person name="Nelson M.N."/>
            <person name="Wang X."/>
            <person name="Paterson A.H."/>
            <person name="King G."/>
            <person name="Bancroft I."/>
            <person name="Chalhoub B."/>
            <person name="Sharpe A.G."/>
        </authorList>
    </citation>
    <scope>NUCLEOTIDE SEQUENCE</scope>
    <source>
        <strain evidence="2 3">cv. TO1000</strain>
    </source>
</reference>
<dbReference type="Gramene" id="Bo1g128520.1">
    <property type="protein sequence ID" value="Bo1g128520.1"/>
    <property type="gene ID" value="Bo1g128520"/>
</dbReference>
<dbReference type="STRING" id="109376.A0A0D3ADF8"/>
<reference evidence="2" key="2">
    <citation type="submission" date="2015-03" db="UniProtKB">
        <authorList>
            <consortium name="EnsemblPlants"/>
        </authorList>
    </citation>
    <scope>IDENTIFICATION</scope>
</reference>
<keyword evidence="1" id="KW-0472">Membrane</keyword>
<accession>A0A0D3ADF8</accession>
<dbReference type="Proteomes" id="UP000032141">
    <property type="component" value="Chromosome C1"/>
</dbReference>
<keyword evidence="1" id="KW-0812">Transmembrane</keyword>
<proteinExistence type="predicted"/>
<organism evidence="2 3">
    <name type="scientific">Brassica oleracea var. oleracea</name>
    <dbReference type="NCBI Taxonomy" id="109376"/>
    <lineage>
        <taxon>Eukaryota</taxon>
        <taxon>Viridiplantae</taxon>
        <taxon>Streptophyta</taxon>
        <taxon>Embryophyta</taxon>
        <taxon>Tracheophyta</taxon>
        <taxon>Spermatophyta</taxon>
        <taxon>Magnoliopsida</taxon>
        <taxon>eudicotyledons</taxon>
        <taxon>Gunneridae</taxon>
        <taxon>Pentapetalae</taxon>
        <taxon>rosids</taxon>
        <taxon>malvids</taxon>
        <taxon>Brassicales</taxon>
        <taxon>Brassicaceae</taxon>
        <taxon>Brassiceae</taxon>
        <taxon>Brassica</taxon>
    </lineage>
</organism>
<dbReference type="OMA" id="ICSGYRR"/>
<dbReference type="EnsemblPlants" id="Bo1g128520.1">
    <property type="protein sequence ID" value="Bo1g128520.1"/>
    <property type="gene ID" value="Bo1g128520"/>
</dbReference>
<dbReference type="eggNOG" id="KOG1362">
    <property type="taxonomic scope" value="Eukaryota"/>
</dbReference>
<protein>
    <submittedName>
        <fullName evidence="2">Uncharacterized protein</fullName>
    </submittedName>
</protein>
<sequence length="250" mass="28235">MRNSSLQLQGPCYPIIFPSVNDDVIIDKSIRRSLDSRASVVKRYVADIGKSWPVLIVCGGLVPLFQSRCLAASYSAFCCCHAMDNRCPFQHAFNIGADSCPWSRHSDDFYLSYSYPHFSCHHPPRSASADYIPAIPYATTLTSLYSICSGYRRLSIYSVLVSYSIRYAPFITIAIFFHLFGCYWDTQFFTASSATVITGSAASYYYNRCRLLDEFFSSHHCSRVVAVEIERSHLYFSEDKVCSSGKTFKG</sequence>
<name>A0A0D3ADF8_BRAOL</name>
<keyword evidence="3" id="KW-1185">Reference proteome</keyword>
<dbReference type="AlphaFoldDB" id="A0A0D3ADF8"/>
<evidence type="ECO:0000256" key="1">
    <source>
        <dbReference type="SAM" id="Phobius"/>
    </source>
</evidence>